<feature type="domain" description="DUF5659" evidence="1">
    <location>
        <begin position="3"/>
        <end position="57"/>
    </location>
</feature>
<comment type="caution">
    <text evidence="2">The sequence shown here is derived from an EMBL/GenBank/DDBJ whole genome shotgun (WGS) entry which is preliminary data.</text>
</comment>
<reference evidence="3" key="3">
    <citation type="submission" date="2015-02" db="EMBL/GenBank/DDBJ databases">
        <title>Genome analysis of three genomes within the thermophilic hydrogenogenic bacterial species Caldanaerobacter subterraneus.</title>
        <authorList>
            <person name="Sant'Anna F.H."/>
            <person name="Lebedinsky A."/>
            <person name="Sokolova T."/>
            <person name="Robb F.T."/>
            <person name="Gonzalez J.M."/>
        </authorList>
    </citation>
    <scope>NUCLEOTIDE SEQUENCE [LARGE SCALE GENOMIC DNA]</scope>
    <source>
        <strain evidence="3">DSM 12653</strain>
    </source>
</reference>
<dbReference type="Proteomes" id="UP000010146">
    <property type="component" value="Unassembled WGS sequence"/>
</dbReference>
<evidence type="ECO:0000313" key="2">
    <source>
        <dbReference type="EMBL" id="KKC30916.1"/>
    </source>
</evidence>
<name>A0A0F5PR86_9THEO</name>
<gene>
    <name evidence="2" type="ORF">CDSM653_00013</name>
</gene>
<accession>A0A0F5PR86</accession>
<sequence length="60" mass="6930">MTVGIKLKSVEGNTVKTFVFEGDDKINEILKKFANGELEVNIKEFLNNNRILKTLVYERQ</sequence>
<evidence type="ECO:0000259" key="1">
    <source>
        <dbReference type="Pfam" id="PF18903"/>
    </source>
</evidence>
<evidence type="ECO:0000313" key="3">
    <source>
        <dbReference type="Proteomes" id="UP000010146"/>
    </source>
</evidence>
<proteinExistence type="predicted"/>
<dbReference type="AlphaFoldDB" id="A0A0F5PR86"/>
<reference evidence="2 3" key="1">
    <citation type="submission" date="2008-07" db="EMBL/GenBank/DDBJ databases">
        <authorList>
            <person name="Gonzalez J."/>
            <person name="Sokolova T."/>
            <person name="Ferriera S."/>
            <person name="Johnson J."/>
            <person name="Kravitz S."/>
            <person name="Beeson K."/>
            <person name="Sutton G."/>
            <person name="Rogers Y.-H."/>
            <person name="Friedman R."/>
            <person name="Frazier M."/>
            <person name="Venter J.C."/>
        </authorList>
    </citation>
    <scope>NUCLEOTIDE SEQUENCE [LARGE SCALE GENOMIC DNA]</scope>
    <source>
        <strain evidence="2 3">DSM 12653</strain>
    </source>
</reference>
<dbReference type="InterPro" id="IPR043718">
    <property type="entry name" value="DUF5659"/>
</dbReference>
<organism evidence="2 3">
    <name type="scientific">Caldanaerobacter subterraneus subsp. pacificus DSM 12653</name>
    <dbReference type="NCBI Taxonomy" id="391606"/>
    <lineage>
        <taxon>Bacteria</taxon>
        <taxon>Bacillati</taxon>
        <taxon>Bacillota</taxon>
        <taxon>Clostridia</taxon>
        <taxon>Thermoanaerobacterales</taxon>
        <taxon>Thermoanaerobacteraceae</taxon>
        <taxon>Caldanaerobacter</taxon>
    </lineage>
</organism>
<protein>
    <recommendedName>
        <fullName evidence="1">DUF5659 domain-containing protein</fullName>
    </recommendedName>
</protein>
<dbReference type="Pfam" id="PF18903">
    <property type="entry name" value="DUF5659"/>
    <property type="match status" value="1"/>
</dbReference>
<reference evidence="2 3" key="2">
    <citation type="journal article" date="2015" name="BMC Genomics">
        <title>Analysis of three genomes within the thermophilic bacterial species Caldanaerobacter subterraneus with a focus on carbon monoxide dehydrogenase evolution and hydrolase diversity.</title>
        <authorList>
            <person name="Sant'Anna F.H."/>
            <person name="Lebedinsky A.V."/>
            <person name="Sokolova T.G."/>
            <person name="Robb F.T."/>
            <person name="Gonzalez J.M."/>
        </authorList>
    </citation>
    <scope>NUCLEOTIDE SEQUENCE [LARGE SCALE GENOMIC DNA]</scope>
    <source>
        <strain evidence="2 3">DSM 12653</strain>
    </source>
</reference>
<dbReference type="EMBL" id="ABXP02000004">
    <property type="protein sequence ID" value="KKC30916.1"/>
    <property type="molecule type" value="Genomic_DNA"/>
</dbReference>